<reference evidence="2" key="1">
    <citation type="submission" date="2022-12" db="EMBL/GenBank/DDBJ databases">
        <title>Draft genome assemblies for two species of Escallonia (Escalloniales).</title>
        <authorList>
            <person name="Chanderbali A."/>
            <person name="Dervinis C."/>
            <person name="Anghel I."/>
            <person name="Soltis D."/>
            <person name="Soltis P."/>
            <person name="Zapata F."/>
        </authorList>
    </citation>
    <scope>NUCLEOTIDE SEQUENCE</scope>
    <source>
        <strain evidence="2">UCBG64.0493</strain>
        <tissue evidence="2">Leaf</tissue>
    </source>
</reference>
<evidence type="ECO:0000256" key="1">
    <source>
        <dbReference type="SAM" id="MobiDB-lite"/>
    </source>
</evidence>
<dbReference type="PANTHER" id="PTHR36056:SF1">
    <property type="entry name" value="PROTEIN, PUTATIVE-RELATED"/>
    <property type="match status" value="1"/>
</dbReference>
<feature type="compositionally biased region" description="Basic and acidic residues" evidence="1">
    <location>
        <begin position="460"/>
        <end position="477"/>
    </location>
</feature>
<evidence type="ECO:0000313" key="3">
    <source>
        <dbReference type="Proteomes" id="UP001188597"/>
    </source>
</evidence>
<feature type="compositionally biased region" description="Polar residues" evidence="1">
    <location>
        <begin position="308"/>
        <end position="319"/>
    </location>
</feature>
<protein>
    <submittedName>
        <fullName evidence="2">Uncharacterized protein</fullName>
    </submittedName>
</protein>
<evidence type="ECO:0000313" key="2">
    <source>
        <dbReference type="EMBL" id="KAK3013353.1"/>
    </source>
</evidence>
<proteinExistence type="predicted"/>
<dbReference type="EMBL" id="JAVXUP010001304">
    <property type="protein sequence ID" value="KAK3013353.1"/>
    <property type="molecule type" value="Genomic_DNA"/>
</dbReference>
<organism evidence="2 3">
    <name type="scientific">Escallonia herrerae</name>
    <dbReference type="NCBI Taxonomy" id="1293975"/>
    <lineage>
        <taxon>Eukaryota</taxon>
        <taxon>Viridiplantae</taxon>
        <taxon>Streptophyta</taxon>
        <taxon>Embryophyta</taxon>
        <taxon>Tracheophyta</taxon>
        <taxon>Spermatophyta</taxon>
        <taxon>Magnoliopsida</taxon>
        <taxon>eudicotyledons</taxon>
        <taxon>Gunneridae</taxon>
        <taxon>Pentapetalae</taxon>
        <taxon>asterids</taxon>
        <taxon>campanulids</taxon>
        <taxon>Escalloniales</taxon>
        <taxon>Escalloniaceae</taxon>
        <taxon>Escallonia</taxon>
    </lineage>
</organism>
<feature type="region of interest" description="Disordered" evidence="1">
    <location>
        <begin position="1"/>
        <end position="28"/>
    </location>
</feature>
<dbReference type="InterPro" id="IPR040276">
    <property type="entry name" value="At4g26450-like"/>
</dbReference>
<feature type="region of interest" description="Disordered" evidence="1">
    <location>
        <begin position="460"/>
        <end position="513"/>
    </location>
</feature>
<name>A0AA88VT34_9ASTE</name>
<gene>
    <name evidence="2" type="ORF">RJ639_008346</name>
</gene>
<feature type="region of interest" description="Disordered" evidence="1">
    <location>
        <begin position="346"/>
        <end position="382"/>
    </location>
</feature>
<dbReference type="PANTHER" id="PTHR36056">
    <property type="entry name" value="PROTEIN, PUTATIVE-RELATED"/>
    <property type="match status" value="1"/>
</dbReference>
<keyword evidence="3" id="KW-1185">Reference proteome</keyword>
<feature type="compositionally biased region" description="Basic and acidic residues" evidence="1">
    <location>
        <begin position="191"/>
        <end position="202"/>
    </location>
</feature>
<feature type="region of interest" description="Disordered" evidence="1">
    <location>
        <begin position="110"/>
        <end position="334"/>
    </location>
</feature>
<dbReference type="AlphaFoldDB" id="A0AA88VT34"/>
<accession>A0AA88VT34</accession>
<feature type="compositionally biased region" description="Pro residues" evidence="1">
    <location>
        <begin position="58"/>
        <end position="67"/>
    </location>
</feature>
<dbReference type="Proteomes" id="UP001188597">
    <property type="component" value="Unassembled WGS sequence"/>
</dbReference>
<feature type="compositionally biased region" description="Low complexity" evidence="1">
    <location>
        <begin position="225"/>
        <end position="241"/>
    </location>
</feature>
<feature type="region of interest" description="Disordered" evidence="1">
    <location>
        <begin position="44"/>
        <end position="72"/>
    </location>
</feature>
<comment type="caution">
    <text evidence="2">The sequence shown here is derived from an EMBL/GenBank/DDBJ whole genome shotgun (WGS) entry which is preliminary data.</text>
</comment>
<feature type="compositionally biased region" description="Polar residues" evidence="1">
    <location>
        <begin position="347"/>
        <end position="356"/>
    </location>
</feature>
<sequence>MHARHRSPGNGYRSSSMGIGGVAASSRISPEVSVRGHVGYNSDYRGYNRGFGRGQPKPFQPPPPPPPRRGDVFVEAGRMATEYLVSKGLLPPHVLSPKWQNGSLKNQLGDFLGFRPQEGDNLPLPPDGRPSALARLGDAASDAGSSRKRFPDELNSMGSRNYMRGRRRMGSFKGYGSEWNREIARSGSWSEKSRASPDKDGNDDAFSGYQEEQQVGIDVDSAKQKSVPSESAPSSELAPKSDAASNLETASEKYQLPDDAGSTGSSSKIDEDSPPEADLALSEKSDGPELASVGNEGVKDGSNVDGPENQSVTEDTTMHQCPEPDYPASKNGGDLLRHCRFAKVPTKTRSSLTTRGSKVDPVLLSEDETANDSGQAKEPGAPVEGDALLVQSQSVKCIDADIQKAPLEEDAGESNLFALGQEKCMRSRSFPERSFMNMQESSEGPPGFGTCKAMVIERGEKRPAEHSDSSEGNKKPQEWAGSLDTHADGYFHLSNSRGKRQTTEEGGCSPGDKLTLVADQKGPADISMFPTGDVEPCIEFAEEKQLFPGSFKICDLNLMEASDINDSHDANPVLMFPSIPQSKIESAPVDIDLSMSSNCNAPDRYGRHEANGKDIEVIDLESDVVQEDKNLDNSERKEGMVFPGLESFPTHAENANDIPDGQDGYGLMISELLGADIPNCSSVPPDVNSMHNEMVIHNGEGILGDDDSIYMSLGEIPISMPDI</sequence>